<evidence type="ECO:0000313" key="3">
    <source>
        <dbReference type="EMBL" id="GAA4786220.1"/>
    </source>
</evidence>
<feature type="chain" id="PRO_5047477301" evidence="2">
    <location>
        <begin position="24"/>
        <end position="275"/>
    </location>
</feature>
<dbReference type="RefSeq" id="WP_345302078.1">
    <property type="nucleotide sequence ID" value="NZ_BAABJE010000002.1"/>
</dbReference>
<sequence>MMISASMPRTLGALLASALLAFAIPGATARAESMTAVDGKSSQPSNEKALVRSPAGAPGGTTRVVRVGDKTLIVPLPEGYVAMEDLDPQMRGLIEDAKPADMLLLDMLLHAEDLNLEPAEYGRHVSLEFYTKQGLENVELDAKSWAQARPLIAGKLRRIDLSPKLADRDDRINEAFAARFGDGIRFEQGKPGEQVVYREDERTIRMYLVLPMQQTLNGETYQVEEVRLIALTRMRSRMVGVGASLEFPAGKADIGEAVKQLDAFVDALLKLNPAT</sequence>
<protein>
    <submittedName>
        <fullName evidence="3">Uncharacterized protein</fullName>
    </submittedName>
</protein>
<proteinExistence type="predicted"/>
<accession>A0ABP9AX91</accession>
<comment type="caution">
    <text evidence="3">The sequence shown here is derived from an EMBL/GenBank/DDBJ whole genome shotgun (WGS) entry which is preliminary data.</text>
</comment>
<name>A0ABP9AX91_9GAMM</name>
<evidence type="ECO:0000256" key="2">
    <source>
        <dbReference type="SAM" id="SignalP"/>
    </source>
</evidence>
<evidence type="ECO:0000313" key="4">
    <source>
        <dbReference type="Proteomes" id="UP001499959"/>
    </source>
</evidence>
<feature type="signal peptide" evidence="2">
    <location>
        <begin position="1"/>
        <end position="23"/>
    </location>
</feature>
<organism evidence="3 4">
    <name type="scientific">Lysobacter hankyongensis</name>
    <dbReference type="NCBI Taxonomy" id="1176535"/>
    <lineage>
        <taxon>Bacteria</taxon>
        <taxon>Pseudomonadati</taxon>
        <taxon>Pseudomonadota</taxon>
        <taxon>Gammaproteobacteria</taxon>
        <taxon>Lysobacterales</taxon>
        <taxon>Lysobacteraceae</taxon>
        <taxon>Lysobacter</taxon>
    </lineage>
</organism>
<feature type="region of interest" description="Disordered" evidence="1">
    <location>
        <begin position="35"/>
        <end position="57"/>
    </location>
</feature>
<reference evidence="4" key="1">
    <citation type="journal article" date="2019" name="Int. J. Syst. Evol. Microbiol.">
        <title>The Global Catalogue of Microorganisms (GCM) 10K type strain sequencing project: providing services to taxonomists for standard genome sequencing and annotation.</title>
        <authorList>
            <consortium name="The Broad Institute Genomics Platform"/>
            <consortium name="The Broad Institute Genome Sequencing Center for Infectious Disease"/>
            <person name="Wu L."/>
            <person name="Ma J."/>
        </authorList>
    </citation>
    <scope>NUCLEOTIDE SEQUENCE [LARGE SCALE GENOMIC DNA]</scope>
    <source>
        <strain evidence="4">JCM 18204</strain>
    </source>
</reference>
<gene>
    <name evidence="3" type="ORF">GCM10023307_08700</name>
</gene>
<evidence type="ECO:0000256" key="1">
    <source>
        <dbReference type="SAM" id="MobiDB-lite"/>
    </source>
</evidence>
<dbReference type="EMBL" id="BAABJE010000002">
    <property type="protein sequence ID" value="GAA4786220.1"/>
    <property type="molecule type" value="Genomic_DNA"/>
</dbReference>
<dbReference type="Proteomes" id="UP001499959">
    <property type="component" value="Unassembled WGS sequence"/>
</dbReference>
<keyword evidence="4" id="KW-1185">Reference proteome</keyword>
<keyword evidence="2" id="KW-0732">Signal</keyword>